<feature type="non-terminal residue" evidence="1">
    <location>
        <position position="1"/>
    </location>
</feature>
<proteinExistence type="predicted"/>
<name>A0A9Q1I0Q5_CONCO</name>
<dbReference type="AlphaFoldDB" id="A0A9Q1I0Q5"/>
<gene>
    <name evidence="1" type="ORF">COCON_G00089050</name>
</gene>
<dbReference type="Proteomes" id="UP001152803">
    <property type="component" value="Unassembled WGS sequence"/>
</dbReference>
<keyword evidence="2" id="KW-1185">Reference proteome</keyword>
<evidence type="ECO:0000313" key="1">
    <source>
        <dbReference type="EMBL" id="KAJ8274280.1"/>
    </source>
</evidence>
<dbReference type="EMBL" id="JAFJMO010000006">
    <property type="protein sequence ID" value="KAJ8274280.1"/>
    <property type="molecule type" value="Genomic_DNA"/>
</dbReference>
<reference evidence="1" key="1">
    <citation type="journal article" date="2023" name="Science">
        <title>Genome structures resolve the early diversification of teleost fishes.</title>
        <authorList>
            <person name="Parey E."/>
            <person name="Louis A."/>
            <person name="Montfort J."/>
            <person name="Bouchez O."/>
            <person name="Roques C."/>
            <person name="Iampietro C."/>
            <person name="Lluch J."/>
            <person name="Castinel A."/>
            <person name="Donnadieu C."/>
            <person name="Desvignes T."/>
            <person name="Floi Bucao C."/>
            <person name="Jouanno E."/>
            <person name="Wen M."/>
            <person name="Mejri S."/>
            <person name="Dirks R."/>
            <person name="Jansen H."/>
            <person name="Henkel C."/>
            <person name="Chen W.J."/>
            <person name="Zahm M."/>
            <person name="Cabau C."/>
            <person name="Klopp C."/>
            <person name="Thompson A.W."/>
            <person name="Robinson-Rechavi M."/>
            <person name="Braasch I."/>
            <person name="Lecointre G."/>
            <person name="Bobe J."/>
            <person name="Postlethwait J.H."/>
            <person name="Berthelot C."/>
            <person name="Roest Crollius H."/>
            <person name="Guiguen Y."/>
        </authorList>
    </citation>
    <scope>NUCLEOTIDE SEQUENCE</scope>
    <source>
        <strain evidence="1">Concon-B</strain>
    </source>
</reference>
<protein>
    <submittedName>
        <fullName evidence="1">Uncharacterized protein</fullName>
    </submittedName>
</protein>
<comment type="caution">
    <text evidence="1">The sequence shown here is derived from an EMBL/GenBank/DDBJ whole genome shotgun (WGS) entry which is preliminary data.</text>
</comment>
<sequence length="140" mass="16288">VSCQSWAKQKRRIVPKAIKPVQRIFKNLLQTRESLRRKKSTFSTSHSHRCYTGLALRFKVEPDFFFAEQEWLKATAAVQIRFHSDQLGDSETSFYCLYSFPSLVQGEHRGSERGRDGLRSKGISRDIPLARERSVLVKRE</sequence>
<accession>A0A9Q1I0Q5</accession>
<evidence type="ECO:0000313" key="2">
    <source>
        <dbReference type="Proteomes" id="UP001152803"/>
    </source>
</evidence>
<organism evidence="1 2">
    <name type="scientific">Conger conger</name>
    <name type="common">Conger eel</name>
    <name type="synonym">Muraena conger</name>
    <dbReference type="NCBI Taxonomy" id="82655"/>
    <lineage>
        <taxon>Eukaryota</taxon>
        <taxon>Metazoa</taxon>
        <taxon>Chordata</taxon>
        <taxon>Craniata</taxon>
        <taxon>Vertebrata</taxon>
        <taxon>Euteleostomi</taxon>
        <taxon>Actinopterygii</taxon>
        <taxon>Neopterygii</taxon>
        <taxon>Teleostei</taxon>
        <taxon>Anguilliformes</taxon>
        <taxon>Congridae</taxon>
        <taxon>Conger</taxon>
    </lineage>
</organism>